<dbReference type="Proteomes" id="UP000276133">
    <property type="component" value="Unassembled WGS sequence"/>
</dbReference>
<sequence length="118" mass="13917">MINMSEKIGKWKNTISFNNKKNISLSNIWKHQIFQLENKEAETTKCLNGNSISQKSLIMTNLSLRAPLVFSLNTNVDIWLARFDNYLESNRIFTDNRRRNQKLVYTKVRIEYNVSKSD</sequence>
<accession>A0A3M7S7C7</accession>
<comment type="caution">
    <text evidence="1">The sequence shown here is derived from an EMBL/GenBank/DDBJ whole genome shotgun (WGS) entry which is preliminary data.</text>
</comment>
<name>A0A3M7S7C7_BRAPC</name>
<reference evidence="1 2" key="1">
    <citation type="journal article" date="2018" name="Sci. Rep.">
        <title>Genomic signatures of local adaptation to the degree of environmental predictability in rotifers.</title>
        <authorList>
            <person name="Franch-Gras L."/>
            <person name="Hahn C."/>
            <person name="Garcia-Roger E.M."/>
            <person name="Carmona M.J."/>
            <person name="Serra M."/>
            <person name="Gomez A."/>
        </authorList>
    </citation>
    <scope>NUCLEOTIDE SEQUENCE [LARGE SCALE GENOMIC DNA]</scope>
    <source>
        <strain evidence="1">HYR1</strain>
    </source>
</reference>
<keyword evidence="2" id="KW-1185">Reference proteome</keyword>
<protein>
    <submittedName>
        <fullName evidence="1">Uncharacterized protein</fullName>
    </submittedName>
</protein>
<proteinExistence type="predicted"/>
<organism evidence="1 2">
    <name type="scientific">Brachionus plicatilis</name>
    <name type="common">Marine rotifer</name>
    <name type="synonym">Brachionus muelleri</name>
    <dbReference type="NCBI Taxonomy" id="10195"/>
    <lineage>
        <taxon>Eukaryota</taxon>
        <taxon>Metazoa</taxon>
        <taxon>Spiralia</taxon>
        <taxon>Gnathifera</taxon>
        <taxon>Rotifera</taxon>
        <taxon>Eurotatoria</taxon>
        <taxon>Monogononta</taxon>
        <taxon>Pseudotrocha</taxon>
        <taxon>Ploima</taxon>
        <taxon>Brachionidae</taxon>
        <taxon>Brachionus</taxon>
    </lineage>
</organism>
<dbReference type="EMBL" id="REGN01001907">
    <property type="protein sequence ID" value="RNA31696.1"/>
    <property type="molecule type" value="Genomic_DNA"/>
</dbReference>
<evidence type="ECO:0000313" key="1">
    <source>
        <dbReference type="EMBL" id="RNA31696.1"/>
    </source>
</evidence>
<gene>
    <name evidence="1" type="ORF">BpHYR1_004628</name>
</gene>
<dbReference type="AlphaFoldDB" id="A0A3M7S7C7"/>
<evidence type="ECO:0000313" key="2">
    <source>
        <dbReference type="Proteomes" id="UP000276133"/>
    </source>
</evidence>